<dbReference type="PANTHER" id="PTHR33132:SF135">
    <property type="entry name" value="OS02G0799700 PROTEIN"/>
    <property type="match status" value="1"/>
</dbReference>
<reference evidence="1 2" key="1">
    <citation type="submission" date="2024-02" db="EMBL/GenBank/DDBJ databases">
        <authorList>
            <person name="Vignale AGUSTIN F."/>
            <person name="Sosa J E."/>
            <person name="Modenutti C."/>
        </authorList>
    </citation>
    <scope>NUCLEOTIDE SEQUENCE [LARGE SCALE GENOMIC DNA]</scope>
</reference>
<organism evidence="1 2">
    <name type="scientific">Ilex paraguariensis</name>
    <name type="common">yerba mate</name>
    <dbReference type="NCBI Taxonomy" id="185542"/>
    <lineage>
        <taxon>Eukaryota</taxon>
        <taxon>Viridiplantae</taxon>
        <taxon>Streptophyta</taxon>
        <taxon>Embryophyta</taxon>
        <taxon>Tracheophyta</taxon>
        <taxon>Spermatophyta</taxon>
        <taxon>Magnoliopsida</taxon>
        <taxon>eudicotyledons</taxon>
        <taxon>Gunneridae</taxon>
        <taxon>Pentapetalae</taxon>
        <taxon>asterids</taxon>
        <taxon>campanulids</taxon>
        <taxon>Aquifoliales</taxon>
        <taxon>Aquifoliaceae</taxon>
        <taxon>Ilex</taxon>
    </lineage>
</organism>
<gene>
    <name evidence="1" type="ORF">ILEXP_LOCUS44363</name>
</gene>
<sequence>MCYPAVYWVCLIESSGHQGRGLVLQAATAVEEVGRQQAPVDIHGIASGGGGAGGGVMNQCVCSPTRHPGSFKCRHHHTEYKWVGRLGAKPRLSYKHNTNQLSPKSICVE</sequence>
<name>A0ABC8U6H6_9AQUA</name>
<protein>
    <submittedName>
        <fullName evidence="1">Uncharacterized protein</fullName>
    </submittedName>
</protein>
<dbReference type="PANTHER" id="PTHR33132">
    <property type="entry name" value="OSJNBB0118P14.9 PROTEIN"/>
    <property type="match status" value="1"/>
</dbReference>
<dbReference type="Proteomes" id="UP001642360">
    <property type="component" value="Unassembled WGS sequence"/>
</dbReference>
<comment type="caution">
    <text evidence="1">The sequence shown here is derived from an EMBL/GenBank/DDBJ whole genome shotgun (WGS) entry which is preliminary data.</text>
</comment>
<accession>A0ABC8U6H6</accession>
<keyword evidence="2" id="KW-1185">Reference proteome</keyword>
<dbReference type="EMBL" id="CAUOFW020006391">
    <property type="protein sequence ID" value="CAK9174616.1"/>
    <property type="molecule type" value="Genomic_DNA"/>
</dbReference>
<evidence type="ECO:0000313" key="1">
    <source>
        <dbReference type="EMBL" id="CAK9174616.1"/>
    </source>
</evidence>
<dbReference type="AlphaFoldDB" id="A0ABC8U6H6"/>
<proteinExistence type="predicted"/>
<evidence type="ECO:0000313" key="2">
    <source>
        <dbReference type="Proteomes" id="UP001642360"/>
    </source>
</evidence>